<feature type="compositionally biased region" description="Basic and acidic residues" evidence="1">
    <location>
        <begin position="185"/>
        <end position="200"/>
    </location>
</feature>
<name>A0A9W9KHX8_9EURO</name>
<reference evidence="2" key="1">
    <citation type="submission" date="2022-11" db="EMBL/GenBank/DDBJ databases">
        <authorList>
            <person name="Petersen C."/>
        </authorList>
    </citation>
    <scope>NUCLEOTIDE SEQUENCE</scope>
    <source>
        <strain evidence="2">IBT 34128</strain>
    </source>
</reference>
<feature type="region of interest" description="Disordered" evidence="1">
    <location>
        <begin position="317"/>
        <end position="347"/>
    </location>
</feature>
<dbReference type="GeneID" id="81393145"/>
<evidence type="ECO:0000313" key="3">
    <source>
        <dbReference type="Proteomes" id="UP001141434"/>
    </source>
</evidence>
<dbReference type="RefSeq" id="XP_056515044.1">
    <property type="nucleotide sequence ID" value="XM_056653977.1"/>
</dbReference>
<evidence type="ECO:0000313" key="2">
    <source>
        <dbReference type="EMBL" id="KAJ5106048.1"/>
    </source>
</evidence>
<comment type="caution">
    <text evidence="2">The sequence shown here is derived from an EMBL/GenBank/DDBJ whole genome shotgun (WGS) entry which is preliminary data.</text>
</comment>
<feature type="region of interest" description="Disordered" evidence="1">
    <location>
        <begin position="164"/>
        <end position="203"/>
    </location>
</feature>
<feature type="region of interest" description="Disordered" evidence="1">
    <location>
        <begin position="53"/>
        <end position="74"/>
    </location>
</feature>
<dbReference type="EMBL" id="JAPMSZ010000004">
    <property type="protein sequence ID" value="KAJ5106048.1"/>
    <property type="molecule type" value="Genomic_DNA"/>
</dbReference>
<dbReference type="AlphaFoldDB" id="A0A9W9KHX8"/>
<proteinExistence type="predicted"/>
<accession>A0A9W9KHX8</accession>
<evidence type="ECO:0000256" key="1">
    <source>
        <dbReference type="SAM" id="MobiDB-lite"/>
    </source>
</evidence>
<feature type="region of interest" description="Disordered" evidence="1">
    <location>
        <begin position="1"/>
        <end position="22"/>
    </location>
</feature>
<feature type="compositionally biased region" description="Basic and acidic residues" evidence="1">
    <location>
        <begin position="329"/>
        <end position="338"/>
    </location>
</feature>
<protein>
    <submittedName>
        <fullName evidence="2">Uncharacterized protein</fullName>
    </submittedName>
</protein>
<gene>
    <name evidence="2" type="ORF">NUU61_003395</name>
</gene>
<dbReference type="Proteomes" id="UP001141434">
    <property type="component" value="Unassembled WGS sequence"/>
</dbReference>
<keyword evidence="3" id="KW-1185">Reference proteome</keyword>
<feature type="region of interest" description="Disordered" evidence="1">
    <location>
        <begin position="253"/>
        <end position="274"/>
    </location>
</feature>
<feature type="compositionally biased region" description="Basic residues" evidence="1">
    <location>
        <begin position="8"/>
        <end position="20"/>
    </location>
</feature>
<organism evidence="2 3">
    <name type="scientific">Penicillium alfredii</name>
    <dbReference type="NCBI Taxonomy" id="1506179"/>
    <lineage>
        <taxon>Eukaryota</taxon>
        <taxon>Fungi</taxon>
        <taxon>Dikarya</taxon>
        <taxon>Ascomycota</taxon>
        <taxon>Pezizomycotina</taxon>
        <taxon>Eurotiomycetes</taxon>
        <taxon>Eurotiomycetidae</taxon>
        <taxon>Eurotiales</taxon>
        <taxon>Aspergillaceae</taxon>
        <taxon>Penicillium</taxon>
    </lineage>
</organism>
<dbReference type="OrthoDB" id="5426563at2759"/>
<sequence>MNWTGGQLHRHSRMGSKGHRLSFQPRLTAGDKQFTPFLDGPWKQHDGVKAEAENQVAIDDGPRTGRSSSPSGNHLEHIKRHLLEESDWAAVATARPLTVSFTAVGVTERFGKRRKLNDGDRRRLVDTNESSELAKSHQANRDLVSEVDVVRNIKIRINGRPVGFSSAESSEMAKDTLSSQSMLFGREEPAIRNQSDRGKENVTPSAAWEINTRVSLNRRPELARLSFDTPLLMTPHTPVAARSSDQDIYSIPSSDFSGKTIPRPQYPGKTNNSASPHRIFSLASQSPKIPLPRHFTIDDQILAEELGTDIGLGSLRRPLRGLSPAPPERMSESRHDSDAVSTSSWQQNKHHIDHHIPLQTPSFRLFDDAPARPPLVRGTQVLDSPDDADVSPVRIVGQPVHFHDGS</sequence>
<reference evidence="2" key="2">
    <citation type="journal article" date="2023" name="IMA Fungus">
        <title>Comparative genomic study of the Penicillium genus elucidates a diverse pangenome and 15 lateral gene transfer events.</title>
        <authorList>
            <person name="Petersen C."/>
            <person name="Sorensen T."/>
            <person name="Nielsen M.R."/>
            <person name="Sondergaard T.E."/>
            <person name="Sorensen J.L."/>
            <person name="Fitzpatrick D.A."/>
            <person name="Frisvad J.C."/>
            <person name="Nielsen K.L."/>
        </authorList>
    </citation>
    <scope>NUCLEOTIDE SEQUENCE</scope>
    <source>
        <strain evidence="2">IBT 34128</strain>
    </source>
</reference>